<proteinExistence type="predicted"/>
<sequence>MTRLGNNTLYAVNYLTGDIKTLTLPYPAEKMDLRDESLYITQLKMSHDYYSSGPLKGAIAEVNIHSFSVTDIMDIDTDPYDIAVDNNGFLYVTPGSGQWEYLKVYSMKDKKEIRHSPGYSIFQDHNILYNKNNGKLYLHGRHALELFEIENGEIKKRYTAYSGNISTKGFGEITPDGKNYYSLGGNVFNSIPSNSGDFLYNFTFGREYNDFEFSEVDQLTFAAHKIRGIDVYEYGTNKFLYPLRKDLNVQKLLYQNGILITINKDKNGNNFIETMSAATQPNNEIPNVNWTTDPSGTLESLGFKPNDIAMDPNKPVLYMTSLNSNTIYAVNVKTGDIKSLGLPDRAERLELHHNKLYITQRRDASAFLENSPIGAIAEVDTTTFNIKKIIEVDTDPLDIAIDEKGYVYISPGHSNRTNVVSYNLENGYEVPVYNGTGSSYMGTGKNIFYVPSLTKLYSINTESWPMYVEAYEVDSGMIGQDYPAPYRRESYSLTPYVKISPDGSTLLNGNGVALELTKYKSGDMLFKYRLGRGYKDFAFNMQDQLTYAVRKDMGIDVYQYNTDIYLYTIRKDLRVQNIFYQNGNLIIVGMNNSSNHYMKTFSAQTTGIQDPPKSGGPLSLLKGEALSTKGNQTLPPVKSLPIDTTFAYYFNQPIEIDPTKIELVGPGGKIEFNSEVKSNILYIYPKVLYPSIDYTLTINWDAISGGVSQNLNYNQITVFKTEDKILKGFQTIGGKKYYFDTKGVKQTGWQTISGKKYYFGTKGIMHTGWETISGKRYHFSTKGIMQTGWQTISGKKYYFSTKGIMQTGWETISDKKYYFSTKGTMQTGWQMISGKKYYFNTKGIMLTGWQMISGKKYYFNTKGIMLTGRQTISGKKYYFNTKGFMQKS</sequence>
<dbReference type="Pfam" id="PF01473">
    <property type="entry name" value="Choline_bind_1"/>
    <property type="match status" value="2"/>
</dbReference>
<dbReference type="PROSITE" id="PS51170">
    <property type="entry name" value="CW"/>
    <property type="match status" value="5"/>
</dbReference>
<comment type="caution">
    <text evidence="3">The sequence shown here is derived from an EMBL/GenBank/DDBJ whole genome shotgun (WGS) entry which is preliminary data.</text>
</comment>
<protein>
    <recommendedName>
        <fullName evidence="5">SbsA Ig-like domain-containing protein</fullName>
    </recommendedName>
</protein>
<feature type="repeat" description="Cell wall-binding" evidence="2">
    <location>
        <begin position="806"/>
        <end position="825"/>
    </location>
</feature>
<feature type="repeat" description="Cell wall-binding" evidence="2">
    <location>
        <begin position="846"/>
        <end position="865"/>
    </location>
</feature>
<evidence type="ECO:0008006" key="5">
    <source>
        <dbReference type="Google" id="ProtNLM"/>
    </source>
</evidence>
<accession>A0ABU5J111</accession>
<keyword evidence="1" id="KW-0677">Repeat</keyword>
<dbReference type="InterPro" id="IPR015943">
    <property type="entry name" value="WD40/YVTN_repeat-like_dom_sf"/>
</dbReference>
<evidence type="ECO:0000313" key="3">
    <source>
        <dbReference type="EMBL" id="MDZ5473091.1"/>
    </source>
</evidence>
<dbReference type="Proteomes" id="UP001290455">
    <property type="component" value="Unassembled WGS sequence"/>
</dbReference>
<reference evidence="3 4" key="1">
    <citation type="submission" date="2023-11" db="EMBL/GenBank/DDBJ databases">
        <title>Bacillus jintuensis, isolated from a mudflat on the Beibu Gulf coast.</title>
        <authorList>
            <person name="Li M."/>
        </authorList>
    </citation>
    <scope>NUCLEOTIDE SEQUENCE [LARGE SCALE GENOMIC DNA]</scope>
    <source>
        <strain evidence="3 4">31A1R</strain>
    </source>
</reference>
<dbReference type="InterPro" id="IPR011047">
    <property type="entry name" value="Quinoprotein_ADH-like_sf"/>
</dbReference>
<dbReference type="Gene3D" id="2.130.10.10">
    <property type="entry name" value="YVTN repeat-like/Quinoprotein amine dehydrogenase"/>
    <property type="match status" value="1"/>
</dbReference>
<name>A0ABU5J111_9BACI</name>
<dbReference type="EMBL" id="JAXOFX010000010">
    <property type="protein sequence ID" value="MDZ5473091.1"/>
    <property type="molecule type" value="Genomic_DNA"/>
</dbReference>
<evidence type="ECO:0000313" key="4">
    <source>
        <dbReference type="Proteomes" id="UP001290455"/>
    </source>
</evidence>
<organism evidence="3 4">
    <name type="scientific">Robertmurraya mangrovi</name>
    <dbReference type="NCBI Taxonomy" id="3098077"/>
    <lineage>
        <taxon>Bacteria</taxon>
        <taxon>Bacillati</taxon>
        <taxon>Bacillota</taxon>
        <taxon>Bacilli</taxon>
        <taxon>Bacillales</taxon>
        <taxon>Bacillaceae</taxon>
        <taxon>Robertmurraya</taxon>
    </lineage>
</organism>
<dbReference type="SUPFAM" id="SSF50998">
    <property type="entry name" value="Quinoprotein alcohol dehydrogenase-like"/>
    <property type="match status" value="1"/>
</dbReference>
<gene>
    <name evidence="3" type="ORF">SM124_15335</name>
</gene>
<keyword evidence="4" id="KW-1185">Reference proteome</keyword>
<evidence type="ECO:0000256" key="2">
    <source>
        <dbReference type="PROSITE-ProRule" id="PRU00591"/>
    </source>
</evidence>
<evidence type="ECO:0000256" key="1">
    <source>
        <dbReference type="ARBA" id="ARBA00022737"/>
    </source>
</evidence>
<feature type="repeat" description="Cell wall-binding" evidence="2">
    <location>
        <begin position="826"/>
        <end position="845"/>
    </location>
</feature>
<feature type="repeat" description="Cell wall-binding" evidence="2">
    <location>
        <begin position="786"/>
        <end position="805"/>
    </location>
</feature>
<dbReference type="SUPFAM" id="SSF82171">
    <property type="entry name" value="DPP6 N-terminal domain-like"/>
    <property type="match status" value="1"/>
</dbReference>
<dbReference type="SUPFAM" id="SSF69360">
    <property type="entry name" value="Cell wall binding repeat"/>
    <property type="match status" value="1"/>
</dbReference>
<dbReference type="Gene3D" id="2.10.270.10">
    <property type="entry name" value="Cholin Binding"/>
    <property type="match status" value="4"/>
</dbReference>
<dbReference type="Pfam" id="PF19127">
    <property type="entry name" value="Choline_bind_3"/>
    <property type="match status" value="3"/>
</dbReference>
<feature type="repeat" description="Cell wall-binding" evidence="2">
    <location>
        <begin position="746"/>
        <end position="765"/>
    </location>
</feature>
<dbReference type="InterPro" id="IPR018337">
    <property type="entry name" value="Cell_wall/Cho-bd_repeat"/>
</dbReference>